<dbReference type="InterPro" id="IPR006555">
    <property type="entry name" value="ATP-dep_Helicase_C"/>
</dbReference>
<dbReference type="CDD" id="cd18788">
    <property type="entry name" value="SF2_C_XPD"/>
    <property type="match status" value="1"/>
</dbReference>
<dbReference type="PANTHER" id="PTHR11472">
    <property type="entry name" value="DNA REPAIR DEAD HELICASE RAD3/XP-D SUBFAMILY MEMBER"/>
    <property type="match status" value="1"/>
</dbReference>
<dbReference type="GO" id="GO:0005524">
    <property type="term" value="F:ATP binding"/>
    <property type="evidence" value="ECO:0007669"/>
    <property type="project" value="UniProtKB-KW"/>
</dbReference>
<dbReference type="PROSITE" id="PS00690">
    <property type="entry name" value="DEAH_ATP_HELICASE"/>
    <property type="match status" value="1"/>
</dbReference>
<keyword evidence="7" id="KW-0411">Iron-sulfur</keyword>
<evidence type="ECO:0000256" key="2">
    <source>
        <dbReference type="ARBA" id="ARBA00022741"/>
    </source>
</evidence>
<keyword evidence="8" id="KW-0413">Isomerase</keyword>
<keyword evidence="1" id="KW-0479">Metal-binding</keyword>
<protein>
    <recommendedName>
        <fullName evidence="10">Helicase ATP-binding domain-containing protein</fullName>
    </recommendedName>
</protein>
<evidence type="ECO:0000256" key="5">
    <source>
        <dbReference type="ARBA" id="ARBA00022840"/>
    </source>
</evidence>
<dbReference type="SMART" id="SM00488">
    <property type="entry name" value="DEXDc2"/>
    <property type="match status" value="1"/>
</dbReference>
<sequence>MDLKIQGIPIHFPYKPYGCQLSMLNRVVSALNNKQGCLLESPTGTGKTLALLCASLGWLEHQRNLGLKVEEIAPPREIEHLKYCELSTAAQKSENDDDFGDFIEDKKHKIFATCTCGAAEAATNNDDLQTITEKAEVPRIIYATRTHKQISQVIRELRKTKYANVEMCILSSRKHSCINPEVRKQSNPNDACQNLKGNCPFDLARNKRNLGRHLKTLNENGPWDLEDYVEAMSKVPTCPYFLAFKILERASLCFCPYNYLLDPVFRETVASEISNSIIIIDEAHNIEDAARSATSVTLLERDVIAASNDLKRYLCLLESDPSGSAAVSLTAKDVRALIALLDAIYQVMMLTRSRLVAAGTYATSAQVWSGREIEGLLSTVGLGVDRFESVRASFNRLNTMIQKEAAINRDFTSGKEDSTSPNSLTVRLFTYIFTMLKFMYNDNMRRMHHYRAVLMEVIDFEKQALTEDLNISNTHVNKWFSKAQARKSRLVERRSLSLNFWCLSPALCMRSLAENTYSLILASGTLAPLDALVAELQLEFPVRLEAGHVVPAQRVLAACVARGPKGARLCATYANQNAFVFQDDVGCLLLEASKCVPGGVLCFFPSYGLMDKMIARWELTGMLAKLSKVKHVLQEPRSSEKFDEWVADFQEAVDSTRGACEGEVTGALALAVCRGKVSEGLDFADDYGRLVVAIGIPFPAYKDPQIEQKRAFNDALRIAGPSSSSQQSSFMQSPTGKPMKRPCEEPSGLQKPSKINHISDPPSNKAFSTKPNLLTPLRAALSQNIKSESLQKSIPKQVNTLPSSFDSSQTSSSEMNTIDSSRVLSGSEWYEAQAYRALNQALGRCIRHRDDWGVIILAEARFVEQPRRYLPGISRWLRNQFVSHGQWSGLLLDLNDFVERMTRTSELSSSFV</sequence>
<dbReference type="InterPro" id="IPR045028">
    <property type="entry name" value="DinG/Rad3-like"/>
</dbReference>
<evidence type="ECO:0000313" key="11">
    <source>
        <dbReference type="EMBL" id="VUZ54042.1"/>
    </source>
</evidence>
<feature type="compositionally biased region" description="Low complexity" evidence="9">
    <location>
        <begin position="803"/>
        <end position="813"/>
    </location>
</feature>
<proteinExistence type="predicted"/>
<dbReference type="InterPro" id="IPR027417">
    <property type="entry name" value="P-loop_NTPase"/>
</dbReference>
<evidence type="ECO:0000259" key="10">
    <source>
        <dbReference type="PROSITE" id="PS51193"/>
    </source>
</evidence>
<evidence type="ECO:0000256" key="9">
    <source>
        <dbReference type="SAM" id="MobiDB-lite"/>
    </source>
</evidence>
<evidence type="ECO:0000313" key="12">
    <source>
        <dbReference type="Proteomes" id="UP000321570"/>
    </source>
</evidence>
<feature type="domain" description="Helicase ATP-binding" evidence="10">
    <location>
        <begin position="6"/>
        <end position="341"/>
    </location>
</feature>
<dbReference type="InterPro" id="IPR002464">
    <property type="entry name" value="DNA/RNA_helicase_DEAH_CS"/>
</dbReference>
<feature type="compositionally biased region" description="Polar residues" evidence="9">
    <location>
        <begin position="761"/>
        <end position="770"/>
    </location>
</feature>
<dbReference type="InterPro" id="IPR014013">
    <property type="entry name" value="Helic_SF1/SF2_ATP-bd_DinG/Rad3"/>
</dbReference>
<feature type="region of interest" description="Disordered" evidence="9">
    <location>
        <begin position="720"/>
        <end position="770"/>
    </location>
</feature>
<feature type="region of interest" description="Disordered" evidence="9">
    <location>
        <begin position="797"/>
        <end position="818"/>
    </location>
</feature>
<evidence type="ECO:0000256" key="8">
    <source>
        <dbReference type="ARBA" id="ARBA00023235"/>
    </source>
</evidence>
<keyword evidence="5" id="KW-0067">ATP-binding</keyword>
<dbReference type="GO" id="GO:0016818">
    <property type="term" value="F:hydrolase activity, acting on acid anhydrides, in phosphorus-containing anhydrides"/>
    <property type="evidence" value="ECO:0007669"/>
    <property type="project" value="InterPro"/>
</dbReference>
<evidence type="ECO:0000256" key="3">
    <source>
        <dbReference type="ARBA" id="ARBA00022801"/>
    </source>
</evidence>
<keyword evidence="6" id="KW-0408">Iron</keyword>
<dbReference type="SMART" id="SM00491">
    <property type="entry name" value="HELICc2"/>
    <property type="match status" value="1"/>
</dbReference>
<evidence type="ECO:0000256" key="1">
    <source>
        <dbReference type="ARBA" id="ARBA00022723"/>
    </source>
</evidence>
<feature type="compositionally biased region" description="Low complexity" evidence="9">
    <location>
        <begin position="722"/>
        <end position="733"/>
    </location>
</feature>
<reference evidence="11 12" key="1">
    <citation type="submission" date="2019-07" db="EMBL/GenBank/DDBJ databases">
        <authorList>
            <person name="Jastrzebski P J."/>
            <person name="Paukszto L."/>
            <person name="Jastrzebski P J."/>
        </authorList>
    </citation>
    <scope>NUCLEOTIDE SEQUENCE [LARGE SCALE GENOMIC DNA]</scope>
    <source>
        <strain evidence="11 12">WMS-il1</strain>
    </source>
</reference>
<evidence type="ECO:0000256" key="4">
    <source>
        <dbReference type="ARBA" id="ARBA00022806"/>
    </source>
</evidence>
<dbReference type="GO" id="GO:0003677">
    <property type="term" value="F:DNA binding"/>
    <property type="evidence" value="ECO:0007669"/>
    <property type="project" value="InterPro"/>
</dbReference>
<dbReference type="PROSITE" id="PS51193">
    <property type="entry name" value="HELICASE_ATP_BIND_2"/>
    <property type="match status" value="1"/>
</dbReference>
<dbReference type="EMBL" id="CABIJS010000599">
    <property type="protein sequence ID" value="VUZ54042.1"/>
    <property type="molecule type" value="Genomic_DNA"/>
</dbReference>
<name>A0A564Z3M7_HYMDI</name>
<dbReference type="AlphaFoldDB" id="A0A564Z3M7"/>
<dbReference type="GO" id="GO:0046872">
    <property type="term" value="F:metal ion binding"/>
    <property type="evidence" value="ECO:0007669"/>
    <property type="project" value="UniProtKB-KW"/>
</dbReference>
<dbReference type="SUPFAM" id="SSF52540">
    <property type="entry name" value="P-loop containing nucleoside triphosphate hydrolases"/>
    <property type="match status" value="1"/>
</dbReference>
<dbReference type="Gene3D" id="3.40.50.300">
    <property type="entry name" value="P-loop containing nucleotide triphosphate hydrolases"/>
    <property type="match status" value="2"/>
</dbReference>
<dbReference type="GO" id="GO:0051536">
    <property type="term" value="F:iron-sulfur cluster binding"/>
    <property type="evidence" value="ECO:0007669"/>
    <property type="project" value="UniProtKB-KW"/>
</dbReference>
<keyword evidence="4" id="KW-0347">Helicase</keyword>
<keyword evidence="2" id="KW-0547">Nucleotide-binding</keyword>
<organism evidence="11 12">
    <name type="scientific">Hymenolepis diminuta</name>
    <name type="common">Rat tapeworm</name>
    <dbReference type="NCBI Taxonomy" id="6216"/>
    <lineage>
        <taxon>Eukaryota</taxon>
        <taxon>Metazoa</taxon>
        <taxon>Spiralia</taxon>
        <taxon>Lophotrochozoa</taxon>
        <taxon>Platyhelminthes</taxon>
        <taxon>Cestoda</taxon>
        <taxon>Eucestoda</taxon>
        <taxon>Cyclophyllidea</taxon>
        <taxon>Hymenolepididae</taxon>
        <taxon>Hymenolepis</taxon>
    </lineage>
</organism>
<evidence type="ECO:0000256" key="6">
    <source>
        <dbReference type="ARBA" id="ARBA00023004"/>
    </source>
</evidence>
<accession>A0A564Z3M7</accession>
<dbReference type="PANTHER" id="PTHR11472:SF47">
    <property type="entry name" value="FANCONI ANEMIA GROUP J PROTEIN"/>
    <property type="match status" value="1"/>
</dbReference>
<keyword evidence="3" id="KW-0378">Hydrolase</keyword>
<keyword evidence="12" id="KW-1185">Reference proteome</keyword>
<dbReference type="Pfam" id="PF06733">
    <property type="entry name" value="DEAD_2"/>
    <property type="match status" value="1"/>
</dbReference>
<dbReference type="GO" id="GO:0005634">
    <property type="term" value="C:nucleus"/>
    <property type="evidence" value="ECO:0007669"/>
    <property type="project" value="TreeGrafter"/>
</dbReference>
<dbReference type="GO" id="GO:0006289">
    <property type="term" value="P:nucleotide-excision repair"/>
    <property type="evidence" value="ECO:0007669"/>
    <property type="project" value="TreeGrafter"/>
</dbReference>
<gene>
    <name evidence="11" type="ORF">WMSIL1_LOCUS12227</name>
</gene>
<dbReference type="InterPro" id="IPR010614">
    <property type="entry name" value="RAD3-like_helicase_DEAD"/>
</dbReference>
<evidence type="ECO:0000256" key="7">
    <source>
        <dbReference type="ARBA" id="ARBA00023014"/>
    </source>
</evidence>
<dbReference type="Proteomes" id="UP000321570">
    <property type="component" value="Unassembled WGS sequence"/>
</dbReference>
<dbReference type="Pfam" id="PF13307">
    <property type="entry name" value="Helicase_C_2"/>
    <property type="match status" value="2"/>
</dbReference>
<dbReference type="InterPro" id="IPR006554">
    <property type="entry name" value="Helicase-like_DEXD_c2"/>
</dbReference>
<dbReference type="GO" id="GO:1990918">
    <property type="term" value="P:double-strand break repair involved in meiotic recombination"/>
    <property type="evidence" value="ECO:0007669"/>
    <property type="project" value="TreeGrafter"/>
</dbReference>
<dbReference type="GO" id="GO:0003678">
    <property type="term" value="F:DNA helicase activity"/>
    <property type="evidence" value="ECO:0007669"/>
    <property type="project" value="InterPro"/>
</dbReference>